<feature type="region of interest" description="Disordered" evidence="1">
    <location>
        <begin position="41"/>
        <end position="99"/>
    </location>
</feature>
<proteinExistence type="predicted"/>
<keyword evidence="3" id="KW-1185">Reference proteome</keyword>
<evidence type="ECO:0000313" key="2">
    <source>
        <dbReference type="EMBL" id="KAK3255343.1"/>
    </source>
</evidence>
<name>A0AAE0F945_9CHLO</name>
<dbReference type="Proteomes" id="UP001190700">
    <property type="component" value="Unassembled WGS sequence"/>
</dbReference>
<organism evidence="2 3">
    <name type="scientific">Cymbomonas tetramitiformis</name>
    <dbReference type="NCBI Taxonomy" id="36881"/>
    <lineage>
        <taxon>Eukaryota</taxon>
        <taxon>Viridiplantae</taxon>
        <taxon>Chlorophyta</taxon>
        <taxon>Pyramimonadophyceae</taxon>
        <taxon>Pyramimonadales</taxon>
        <taxon>Pyramimonadaceae</taxon>
        <taxon>Cymbomonas</taxon>
    </lineage>
</organism>
<reference evidence="2 3" key="1">
    <citation type="journal article" date="2015" name="Genome Biol. Evol.">
        <title>Comparative Genomics of a Bacterivorous Green Alga Reveals Evolutionary Causalities and Consequences of Phago-Mixotrophic Mode of Nutrition.</title>
        <authorList>
            <person name="Burns J.A."/>
            <person name="Paasch A."/>
            <person name="Narechania A."/>
            <person name="Kim E."/>
        </authorList>
    </citation>
    <scope>NUCLEOTIDE SEQUENCE [LARGE SCALE GENOMIC DNA]</scope>
    <source>
        <strain evidence="2 3">PLY_AMNH</strain>
    </source>
</reference>
<accession>A0AAE0F945</accession>
<comment type="caution">
    <text evidence="2">The sequence shown here is derived from an EMBL/GenBank/DDBJ whole genome shotgun (WGS) entry which is preliminary data.</text>
</comment>
<sequence>MIALVTVVENRLPRLLADTFDFYLHKPVERVQMQVFPPVVQRSEGPSEGEQRSAQAPGLMPGAMPVRGAGRMHNDFRKSKEEDTLEHMLRVRISEQSRY</sequence>
<protein>
    <submittedName>
        <fullName evidence="2">Uncharacterized protein</fullName>
    </submittedName>
</protein>
<feature type="compositionally biased region" description="Basic and acidic residues" evidence="1">
    <location>
        <begin position="72"/>
        <end position="99"/>
    </location>
</feature>
<gene>
    <name evidence="2" type="ORF">CYMTET_35470</name>
</gene>
<evidence type="ECO:0000256" key="1">
    <source>
        <dbReference type="SAM" id="MobiDB-lite"/>
    </source>
</evidence>
<dbReference type="AlphaFoldDB" id="A0AAE0F945"/>
<dbReference type="EMBL" id="LGRX02022711">
    <property type="protein sequence ID" value="KAK3255343.1"/>
    <property type="molecule type" value="Genomic_DNA"/>
</dbReference>
<evidence type="ECO:0000313" key="3">
    <source>
        <dbReference type="Proteomes" id="UP001190700"/>
    </source>
</evidence>